<dbReference type="InterPro" id="IPR036047">
    <property type="entry name" value="F-box-like_dom_sf"/>
</dbReference>
<dbReference type="PROSITE" id="PS50181">
    <property type="entry name" value="FBOX"/>
    <property type="match status" value="1"/>
</dbReference>
<sequence length="1469" mass="165561">MASDLPSNSALRDEATAWNDDDDEEEEEEEEEEESNNLSSSSGPVSPPRITGVVIRSRSSSTTGAGQAMRSTRIDSILELPFEMLQGPLSFLDIPSLEKVSTVCTAFYSASRQSSVWMRYSKTEDPIEGRQLCMYRSGVRFDGIYVSKCQYTRRIQEGASLTDNRRRFLPSGKLLMLRCEPAQIPTLSQLQSKHSNSGLPDAVVRNLEIARAANKPVKAAIDLLRDYDPDRGFIGVTSSKQQKIIESVAECKWNYPEGDKTVVEFSFTDGDERWAGALGVESARTRPGYRLKWQSYRYWSRRALAERLADERTVRRELLLAQLRRVNARNDGNIVLADVLRDLEQMDDHPEEDNSVLDDLSPPPDLVEEIKLPNREHFPPFRFKMFKQLCLGFVTSRTGLQWSHPSSGLFLAPCFMAPPPNQPAGPSYAPLDVHCPRVLRRQHFLVRKSNHGNCYPPPGPPPSQYPGGPAPVYPYYSQQAPRMPLETEQTNVDHNSGPAASVTYGSMAAYGIEPLGANYDGGHQYDSQDAGCYDTNPWRGASASQSCALRYSGGCVDTRYYGREGADCQGYHPVYSGAGFPHGDSRYDQDSADPQNCYSHMGNNEAGDGFRSYDRIPSSWLEHGPHQQALWEPHAHGGRSGQHQAAAFGGSGGAAPARHGLTASSGGPSVDDSTVMESPWNGQHTSSEGVPRGAGGESPREEWTRRDDERERDDHRRQRGHRERYRDRSHRRGSRGQRSPRHHNDHGERGVGEGRRRDDTPELGRERRESRRRHRDPSVRRDGHRDHDGRQHRDRTRDRHRDRRTDQDERRDWRTDQDERRDRQADRDERRDRRTDQDERRDRRTDREYCQDRRTDRDRHRERRRDRDERQERDRSDNRERGEARENHRGHHERQDRQGGFDDQHGSREKHHDQPLLHSREHEERHRREGGSAPQGDADGHRRARSPDGDQDRRSHPPDDRFESGLVRKHEAEHRRSSRRPRGRSESRYHRDDRSHEARRETEEAVDQTAQRREALLRLLELPGISVKRITYDVEDTDGHEYSLQLDQDRPAVIPSTSTSASSYRPCSTPALPAAAWANSRDRQSVGASWTPPGSQWPPVAPSTTMALQPRRTDLVPLRERLWGQYSAGAQAEIAAIEAGHYGSICSRPEPVLEYPQYSSHSLHREGEEALTPRSRAARGIVVAFQKDYYKLKDSMSSGMHRRAEASQCGQPVVADPTYYVEEVTDSAVEENWRLCGGWSEDECYGAAHIDQAALEGRLMAFEAELDNDEYSGQCAGAAGVQQVARVATSHDCAKPTGRAASMIGESGESMAIAAAQEDDSSGRREAAGTAQAVATAMAEVPDGVPVRSESEGRSGANDEGVDSALYEGVDESENHSVVASELEERGGRKGSFLSDGYVTVSSFVDAEEVLTENNASRCGVNTAEGLAERLTRLFVDSDQAAWEDSPPLERRKNNKKGGKKNNRRRHKR</sequence>
<feature type="compositionally biased region" description="Basic residues" evidence="1">
    <location>
        <begin position="717"/>
        <end position="744"/>
    </location>
</feature>
<dbReference type="SUPFAM" id="SSF81383">
    <property type="entry name" value="F-box domain"/>
    <property type="match status" value="1"/>
</dbReference>
<feature type="region of interest" description="Disordered" evidence="1">
    <location>
        <begin position="631"/>
        <end position="1008"/>
    </location>
</feature>
<name>A0A7J6LE21_PEROL</name>
<organism evidence="3 4">
    <name type="scientific">Perkinsus olseni</name>
    <name type="common">Perkinsus atlanticus</name>
    <dbReference type="NCBI Taxonomy" id="32597"/>
    <lineage>
        <taxon>Eukaryota</taxon>
        <taxon>Sar</taxon>
        <taxon>Alveolata</taxon>
        <taxon>Perkinsozoa</taxon>
        <taxon>Perkinsea</taxon>
        <taxon>Perkinsida</taxon>
        <taxon>Perkinsidae</taxon>
        <taxon>Perkinsus</taxon>
    </lineage>
</organism>
<reference evidence="3 4" key="1">
    <citation type="submission" date="2020-04" db="EMBL/GenBank/DDBJ databases">
        <title>Perkinsus olseni comparative genomics.</title>
        <authorList>
            <person name="Bogema D.R."/>
        </authorList>
    </citation>
    <scope>NUCLEOTIDE SEQUENCE [LARGE SCALE GENOMIC DNA]</scope>
    <source>
        <strain evidence="3">ATCC PRA-179</strain>
    </source>
</reference>
<feature type="compositionally biased region" description="Low complexity" evidence="1">
    <location>
        <begin position="1328"/>
        <end position="1341"/>
    </location>
</feature>
<gene>
    <name evidence="3" type="ORF">FOZ61_006267</name>
</gene>
<feature type="region of interest" description="Disordered" evidence="1">
    <location>
        <begin position="1318"/>
        <end position="1361"/>
    </location>
</feature>
<evidence type="ECO:0000259" key="2">
    <source>
        <dbReference type="PROSITE" id="PS50181"/>
    </source>
</evidence>
<evidence type="ECO:0000313" key="4">
    <source>
        <dbReference type="Proteomes" id="UP000570595"/>
    </source>
</evidence>
<evidence type="ECO:0000313" key="3">
    <source>
        <dbReference type="EMBL" id="KAF4657446.1"/>
    </source>
</evidence>
<feature type="compositionally biased region" description="Acidic residues" evidence="1">
    <location>
        <begin position="19"/>
        <end position="35"/>
    </location>
</feature>
<feature type="compositionally biased region" description="Basic residues" evidence="1">
    <location>
        <begin position="1453"/>
        <end position="1469"/>
    </location>
</feature>
<dbReference type="EMBL" id="JABAHT010000354">
    <property type="protein sequence ID" value="KAF4657446.1"/>
    <property type="molecule type" value="Genomic_DNA"/>
</dbReference>
<feature type="compositionally biased region" description="Polar residues" evidence="1">
    <location>
        <begin position="1"/>
        <end position="10"/>
    </location>
</feature>
<dbReference type="Gene3D" id="1.20.1280.50">
    <property type="match status" value="1"/>
</dbReference>
<dbReference type="Proteomes" id="UP000570595">
    <property type="component" value="Unassembled WGS sequence"/>
</dbReference>
<proteinExistence type="predicted"/>
<evidence type="ECO:0000256" key="1">
    <source>
        <dbReference type="SAM" id="MobiDB-lite"/>
    </source>
</evidence>
<feature type="compositionally biased region" description="Basic and acidic residues" evidence="1">
    <location>
        <begin position="983"/>
        <end position="1003"/>
    </location>
</feature>
<accession>A0A7J6LE21</accession>
<feature type="compositionally biased region" description="Basic and acidic residues" evidence="1">
    <location>
        <begin position="698"/>
        <end position="716"/>
    </location>
</feature>
<comment type="caution">
    <text evidence="3">The sequence shown here is derived from an EMBL/GenBank/DDBJ whole genome shotgun (WGS) entry which is preliminary data.</text>
</comment>
<feature type="region of interest" description="Disordered" evidence="1">
    <location>
        <begin position="1"/>
        <end position="69"/>
    </location>
</feature>
<feature type="compositionally biased region" description="Polar residues" evidence="1">
    <location>
        <begin position="662"/>
        <end position="688"/>
    </location>
</feature>
<feature type="compositionally biased region" description="Basic and acidic residues" evidence="1">
    <location>
        <begin position="745"/>
        <end position="769"/>
    </location>
</feature>
<feature type="compositionally biased region" description="Basic and acidic residues" evidence="1">
    <location>
        <begin position="776"/>
        <end position="930"/>
    </location>
</feature>
<dbReference type="InterPro" id="IPR001810">
    <property type="entry name" value="F-box_dom"/>
</dbReference>
<feature type="domain" description="F-box" evidence="2">
    <location>
        <begin position="74"/>
        <end position="120"/>
    </location>
</feature>
<dbReference type="OrthoDB" id="2117972at2759"/>
<feature type="region of interest" description="Disordered" evidence="1">
    <location>
        <begin position="1437"/>
        <end position="1469"/>
    </location>
</feature>
<protein>
    <recommendedName>
        <fullName evidence="2">F-box domain-containing protein</fullName>
    </recommendedName>
</protein>
<feature type="region of interest" description="Disordered" evidence="1">
    <location>
        <begin position="1084"/>
        <end position="1104"/>
    </location>
</feature>
<feature type="compositionally biased region" description="Basic and acidic residues" evidence="1">
    <location>
        <begin position="938"/>
        <end position="975"/>
    </location>
</feature>